<dbReference type="GO" id="GO:0005634">
    <property type="term" value="C:nucleus"/>
    <property type="evidence" value="ECO:0007669"/>
    <property type="project" value="UniProtKB-ARBA"/>
</dbReference>
<evidence type="ECO:0000256" key="12">
    <source>
        <dbReference type="ARBA" id="ARBA00023268"/>
    </source>
</evidence>
<dbReference type="Pfam" id="PF25597">
    <property type="entry name" value="SH3_retrovirus"/>
    <property type="match status" value="1"/>
</dbReference>
<dbReference type="AlphaFoldDB" id="A0A507F2L1"/>
<feature type="compositionally biased region" description="Low complexity" evidence="15">
    <location>
        <begin position="259"/>
        <end position="274"/>
    </location>
</feature>
<dbReference type="InterPro" id="IPR036397">
    <property type="entry name" value="RNaseH_sf"/>
</dbReference>
<keyword evidence="1" id="KW-0815">Transposition</keyword>
<dbReference type="OrthoDB" id="2796020at2759"/>
<keyword evidence="12" id="KW-0511">Multifunctional enzyme</keyword>
<dbReference type="PANTHER" id="PTHR42648:SF11">
    <property type="entry name" value="TRANSPOSON TY4-P GAG-POL POLYPROTEIN"/>
    <property type="match status" value="1"/>
</dbReference>
<dbReference type="GO" id="GO:0003887">
    <property type="term" value="F:DNA-directed DNA polymerase activity"/>
    <property type="evidence" value="ECO:0007669"/>
    <property type="project" value="UniProtKB-KW"/>
</dbReference>
<evidence type="ECO:0000256" key="14">
    <source>
        <dbReference type="ARBA" id="ARBA00049244"/>
    </source>
</evidence>
<keyword evidence="10 17" id="KW-0239">DNA-directed DNA polymerase</keyword>
<comment type="caution">
    <text evidence="17">The sequence shown here is derived from an EMBL/GenBank/DDBJ whole genome shotgun (WGS) entry which is preliminary data.</text>
</comment>
<proteinExistence type="predicted"/>
<keyword evidence="11" id="KW-0233">DNA recombination</keyword>
<dbReference type="Gene3D" id="3.30.420.10">
    <property type="entry name" value="Ribonuclease H-like superfamily/Ribonuclease H"/>
    <property type="match status" value="1"/>
</dbReference>
<gene>
    <name evidence="17" type="ORF">CcCBS67573_g06535</name>
</gene>
<dbReference type="PANTHER" id="PTHR42648">
    <property type="entry name" value="TRANSPOSASE, PUTATIVE-RELATED"/>
    <property type="match status" value="1"/>
</dbReference>
<dbReference type="PROSITE" id="PS50994">
    <property type="entry name" value="INTEGRASE"/>
    <property type="match status" value="1"/>
</dbReference>
<dbReference type="GO" id="GO:0004519">
    <property type="term" value="F:endonuclease activity"/>
    <property type="evidence" value="ECO:0007669"/>
    <property type="project" value="UniProtKB-KW"/>
</dbReference>
<dbReference type="STRING" id="246404.A0A507F2L1"/>
<dbReference type="InterPro" id="IPR039537">
    <property type="entry name" value="Retrotran_Ty1/copia-like"/>
</dbReference>
<reference evidence="17 18" key="1">
    <citation type="journal article" date="2019" name="Sci. Rep.">
        <title>Comparative genomics of chytrid fungi reveal insights into the obligate biotrophic and pathogenic lifestyle of Synchytrium endobioticum.</title>
        <authorList>
            <person name="van de Vossenberg B.T.L.H."/>
            <person name="Warris S."/>
            <person name="Nguyen H.D.T."/>
            <person name="van Gent-Pelzer M.P.E."/>
            <person name="Joly D.L."/>
            <person name="van de Geest H.C."/>
            <person name="Bonants P.J.M."/>
            <person name="Smith D.S."/>
            <person name="Levesque C.A."/>
            <person name="van der Lee T.A.J."/>
        </authorList>
    </citation>
    <scope>NUCLEOTIDE SEQUENCE [LARGE SCALE GENOMIC DNA]</scope>
    <source>
        <strain evidence="17 18">CBS 675.73</strain>
    </source>
</reference>
<evidence type="ECO:0000256" key="3">
    <source>
        <dbReference type="ARBA" id="ARBA00022722"/>
    </source>
</evidence>
<keyword evidence="10 17" id="KW-0808">Transferase</keyword>
<dbReference type="EMBL" id="QEAP01000284">
    <property type="protein sequence ID" value="TPX70483.1"/>
    <property type="molecule type" value="Genomic_DNA"/>
</dbReference>
<feature type="region of interest" description="Disordered" evidence="15">
    <location>
        <begin position="212"/>
        <end position="291"/>
    </location>
</feature>
<organism evidence="17 18">
    <name type="scientific">Chytriomyces confervae</name>
    <dbReference type="NCBI Taxonomy" id="246404"/>
    <lineage>
        <taxon>Eukaryota</taxon>
        <taxon>Fungi</taxon>
        <taxon>Fungi incertae sedis</taxon>
        <taxon>Chytridiomycota</taxon>
        <taxon>Chytridiomycota incertae sedis</taxon>
        <taxon>Chytridiomycetes</taxon>
        <taxon>Chytridiales</taxon>
        <taxon>Chytriomycetaceae</taxon>
        <taxon>Chytriomyces</taxon>
    </lineage>
</organism>
<evidence type="ECO:0000256" key="5">
    <source>
        <dbReference type="ARBA" id="ARBA00022759"/>
    </source>
</evidence>
<evidence type="ECO:0000256" key="9">
    <source>
        <dbReference type="ARBA" id="ARBA00022918"/>
    </source>
</evidence>
<dbReference type="GO" id="GO:0032196">
    <property type="term" value="P:transposition"/>
    <property type="evidence" value="ECO:0007669"/>
    <property type="project" value="UniProtKB-KW"/>
</dbReference>
<dbReference type="Proteomes" id="UP000320333">
    <property type="component" value="Unassembled WGS sequence"/>
</dbReference>
<evidence type="ECO:0000313" key="17">
    <source>
        <dbReference type="EMBL" id="TPX70483.1"/>
    </source>
</evidence>
<keyword evidence="9" id="KW-0695">RNA-directed DNA polymerase</keyword>
<evidence type="ECO:0000256" key="8">
    <source>
        <dbReference type="ARBA" id="ARBA00022908"/>
    </source>
</evidence>
<evidence type="ECO:0000313" key="18">
    <source>
        <dbReference type="Proteomes" id="UP000320333"/>
    </source>
</evidence>
<dbReference type="GO" id="GO:0046872">
    <property type="term" value="F:metal ion binding"/>
    <property type="evidence" value="ECO:0007669"/>
    <property type="project" value="UniProtKB-KW"/>
</dbReference>
<evidence type="ECO:0000256" key="11">
    <source>
        <dbReference type="ARBA" id="ARBA00023172"/>
    </source>
</evidence>
<protein>
    <submittedName>
        <fullName evidence="17">DNA-directed DNA polymerase</fullName>
    </submittedName>
</protein>
<feature type="domain" description="Integrase catalytic" evidence="16">
    <location>
        <begin position="16"/>
        <end position="179"/>
    </location>
</feature>
<evidence type="ECO:0000256" key="7">
    <source>
        <dbReference type="ARBA" id="ARBA00022842"/>
    </source>
</evidence>
<evidence type="ECO:0000256" key="1">
    <source>
        <dbReference type="ARBA" id="ARBA00022578"/>
    </source>
</evidence>
<evidence type="ECO:0000256" key="4">
    <source>
        <dbReference type="ARBA" id="ARBA00022723"/>
    </source>
</evidence>
<keyword evidence="8" id="KW-0229">DNA integration</keyword>
<dbReference type="InterPro" id="IPR013103">
    <property type="entry name" value="RVT_2"/>
</dbReference>
<evidence type="ECO:0000256" key="10">
    <source>
        <dbReference type="ARBA" id="ARBA00022932"/>
    </source>
</evidence>
<evidence type="ECO:0000256" key="2">
    <source>
        <dbReference type="ARBA" id="ARBA00022695"/>
    </source>
</evidence>
<keyword evidence="6" id="KW-0378">Hydrolase</keyword>
<dbReference type="GO" id="GO:0016787">
    <property type="term" value="F:hydrolase activity"/>
    <property type="evidence" value="ECO:0007669"/>
    <property type="project" value="UniProtKB-KW"/>
</dbReference>
<feature type="compositionally biased region" description="Basic and acidic residues" evidence="15">
    <location>
        <begin position="281"/>
        <end position="291"/>
    </location>
</feature>
<dbReference type="InterPro" id="IPR001584">
    <property type="entry name" value="Integrase_cat-core"/>
</dbReference>
<keyword evidence="5" id="KW-0255">Endonuclease</keyword>
<dbReference type="GO" id="GO:0015074">
    <property type="term" value="P:DNA integration"/>
    <property type="evidence" value="ECO:0007669"/>
    <property type="project" value="UniProtKB-KW"/>
</dbReference>
<keyword evidence="2" id="KW-0548">Nucleotidyltransferase</keyword>
<dbReference type="GO" id="GO:0003964">
    <property type="term" value="F:RNA-directed DNA polymerase activity"/>
    <property type="evidence" value="ECO:0007669"/>
    <property type="project" value="UniProtKB-KW"/>
</dbReference>
<keyword evidence="3" id="KW-0540">Nuclease</keyword>
<evidence type="ECO:0000256" key="15">
    <source>
        <dbReference type="SAM" id="MobiDB-lite"/>
    </source>
</evidence>
<sequence>MESKTTRSVGKEKSARVEKPGEELNVDLTFVNGTPILMVSDTGSGCTFAKILGRKSDACQGILDIIKLIETQYHHKLKTIVSDGGGEFINSKFTKWCEINHHVSTPYTPEQNGIAERKNRTVVEMCRTLLADSKMDKEKYWIYAFEMAKPNLKYMRRFGEKCVAYVDGHKRGKLDSKGVQCRVLGIKEKGYLLVETDSGRIFKSVHVKFPKYEPEQGDEASKEEPQRGRPRQQRQQTLEPEERDPEEEEPRSPSPIRILQRLSQLPPSGQPSGSKTAVPERTQRVLEPRDKVAAKDINSAVDQSNIIEGRRRRAAYAFSATMEDPKSIAEALQRDDALKWKGAILDELNSLVENGTWEVINLKKEPTKNIPDTKWYKLWLVVQGFTQVEGVDYDETFVPVVQSTTIKALISVALAKEYRITQMDVVTAYLNSKMDYNVVIRIPDGYELLDPQIDRKRHALRLLKGLYGTKQGGYLWNEEFKGTLVSIGFKQAVSDPGLFRIQRNGSELLITLYVDNILIVTDNEDLRK</sequence>
<feature type="compositionally biased region" description="Basic and acidic residues" evidence="15">
    <location>
        <begin position="212"/>
        <end position="227"/>
    </location>
</feature>
<name>A0A507F2L1_9FUNG</name>
<evidence type="ECO:0000259" key="16">
    <source>
        <dbReference type="PROSITE" id="PS50994"/>
    </source>
</evidence>
<dbReference type="GO" id="GO:0006310">
    <property type="term" value="P:DNA recombination"/>
    <property type="evidence" value="ECO:0007669"/>
    <property type="project" value="UniProtKB-KW"/>
</dbReference>
<dbReference type="SUPFAM" id="SSF53098">
    <property type="entry name" value="Ribonuclease H-like"/>
    <property type="match status" value="1"/>
</dbReference>
<keyword evidence="4" id="KW-0479">Metal-binding</keyword>
<comment type="catalytic activity">
    <reaction evidence="14">
        <text>DNA(n) + a 2'-deoxyribonucleoside 5'-triphosphate = DNA(n+1) + diphosphate</text>
        <dbReference type="Rhea" id="RHEA:22508"/>
        <dbReference type="Rhea" id="RHEA-COMP:17339"/>
        <dbReference type="Rhea" id="RHEA-COMP:17340"/>
        <dbReference type="ChEBI" id="CHEBI:33019"/>
        <dbReference type="ChEBI" id="CHEBI:61560"/>
        <dbReference type="ChEBI" id="CHEBI:173112"/>
        <dbReference type="EC" id="2.7.7.7"/>
    </reaction>
</comment>
<feature type="compositionally biased region" description="Acidic residues" evidence="15">
    <location>
        <begin position="239"/>
        <end position="249"/>
    </location>
</feature>
<dbReference type="GO" id="GO:0003676">
    <property type="term" value="F:nucleic acid binding"/>
    <property type="evidence" value="ECO:0007669"/>
    <property type="project" value="InterPro"/>
</dbReference>
<comment type="catalytic activity">
    <reaction evidence="13">
        <text>DNA(n) + a 2'-deoxyribonucleoside 5'-triphosphate = DNA(n+1) + diphosphate</text>
        <dbReference type="Rhea" id="RHEA:22508"/>
        <dbReference type="Rhea" id="RHEA-COMP:17339"/>
        <dbReference type="Rhea" id="RHEA-COMP:17340"/>
        <dbReference type="ChEBI" id="CHEBI:33019"/>
        <dbReference type="ChEBI" id="CHEBI:61560"/>
        <dbReference type="ChEBI" id="CHEBI:173112"/>
        <dbReference type="EC" id="2.7.7.49"/>
    </reaction>
</comment>
<dbReference type="InterPro" id="IPR057670">
    <property type="entry name" value="SH3_retrovirus"/>
</dbReference>
<keyword evidence="18" id="KW-1185">Reference proteome</keyword>
<keyword evidence="7" id="KW-0460">Magnesium</keyword>
<evidence type="ECO:0000256" key="6">
    <source>
        <dbReference type="ARBA" id="ARBA00022801"/>
    </source>
</evidence>
<dbReference type="Pfam" id="PF07727">
    <property type="entry name" value="RVT_2"/>
    <property type="match status" value="1"/>
</dbReference>
<dbReference type="InterPro" id="IPR012337">
    <property type="entry name" value="RNaseH-like_sf"/>
</dbReference>
<accession>A0A507F2L1</accession>
<evidence type="ECO:0000256" key="13">
    <source>
        <dbReference type="ARBA" id="ARBA00048173"/>
    </source>
</evidence>